<feature type="compositionally biased region" description="Basic and acidic residues" evidence="3">
    <location>
        <begin position="97"/>
        <end position="107"/>
    </location>
</feature>
<dbReference type="SUPFAM" id="SSF56994">
    <property type="entry name" value="Insulin-like"/>
    <property type="match status" value="1"/>
</dbReference>
<keyword evidence="7" id="KW-1185">Reference proteome</keyword>
<dbReference type="CDD" id="cd04366">
    <property type="entry name" value="IlGF_insulin_bombyxin_like"/>
    <property type="match status" value="1"/>
</dbReference>
<evidence type="ECO:0000256" key="4">
    <source>
        <dbReference type="SAM" id="SignalP"/>
    </source>
</evidence>
<protein>
    <recommendedName>
        <fullName evidence="5">Insulin-like domain-containing protein</fullName>
    </recommendedName>
</protein>
<dbReference type="AlphaFoldDB" id="A0AAD7ZDJ0"/>
<feature type="region of interest" description="Disordered" evidence="3">
    <location>
        <begin position="16"/>
        <end position="123"/>
    </location>
</feature>
<feature type="compositionally biased region" description="Polar residues" evidence="3">
    <location>
        <begin position="16"/>
        <end position="40"/>
    </location>
</feature>
<keyword evidence="2 4" id="KW-0732">Signal</keyword>
<accession>A0AAD7ZDJ0</accession>
<feature type="chain" id="PRO_5041940914" description="Insulin-like domain-containing protein" evidence="4">
    <location>
        <begin position="18"/>
        <end position="159"/>
    </location>
</feature>
<dbReference type="Gene3D" id="1.10.100.10">
    <property type="entry name" value="Insulin-like"/>
    <property type="match status" value="1"/>
</dbReference>
<evidence type="ECO:0000313" key="6">
    <source>
        <dbReference type="EMBL" id="KAJ9578356.1"/>
    </source>
</evidence>
<name>A0AAD7ZDJ0_DIPPU</name>
<feature type="domain" description="Insulin-like" evidence="5">
    <location>
        <begin position="4"/>
        <end position="157"/>
    </location>
</feature>
<dbReference type="Proteomes" id="UP001233999">
    <property type="component" value="Unassembled WGS sequence"/>
</dbReference>
<feature type="compositionally biased region" description="Basic and acidic residues" evidence="3">
    <location>
        <begin position="75"/>
        <end position="85"/>
    </location>
</feature>
<keyword evidence="1" id="KW-0165">Cleavage on pair of basic residues</keyword>
<organism evidence="6 7">
    <name type="scientific">Diploptera punctata</name>
    <name type="common">Pacific beetle cockroach</name>
    <dbReference type="NCBI Taxonomy" id="6984"/>
    <lineage>
        <taxon>Eukaryota</taxon>
        <taxon>Metazoa</taxon>
        <taxon>Ecdysozoa</taxon>
        <taxon>Arthropoda</taxon>
        <taxon>Hexapoda</taxon>
        <taxon>Insecta</taxon>
        <taxon>Pterygota</taxon>
        <taxon>Neoptera</taxon>
        <taxon>Polyneoptera</taxon>
        <taxon>Dictyoptera</taxon>
        <taxon>Blattodea</taxon>
        <taxon>Blaberoidea</taxon>
        <taxon>Blaberidae</taxon>
        <taxon>Diplopterinae</taxon>
        <taxon>Diploptera</taxon>
    </lineage>
</organism>
<dbReference type="GO" id="GO:0005576">
    <property type="term" value="C:extracellular region"/>
    <property type="evidence" value="ECO:0007669"/>
    <property type="project" value="InterPro"/>
</dbReference>
<dbReference type="InterPro" id="IPR036438">
    <property type="entry name" value="Insulin-like_sf"/>
</dbReference>
<sequence>MGIFVLLICCSATLSSTERPQEVALSSTERPQEVALSSTERPQEEVALSSTERPQEVALSSTERPQEVALSSTERPQEETSRNDDGMINDQQMPNAEAREIQYKDGDLPEDEHESNTSPFIARSSAHSILKERHRRGITDECCYNKGCTIKELKSYCED</sequence>
<evidence type="ECO:0000259" key="5">
    <source>
        <dbReference type="SMART" id="SM00078"/>
    </source>
</evidence>
<evidence type="ECO:0000313" key="7">
    <source>
        <dbReference type="Proteomes" id="UP001233999"/>
    </source>
</evidence>
<dbReference type="InterPro" id="IPR016179">
    <property type="entry name" value="Insulin-like"/>
</dbReference>
<feature type="signal peptide" evidence="4">
    <location>
        <begin position="1"/>
        <end position="17"/>
    </location>
</feature>
<dbReference type="GO" id="GO:0005179">
    <property type="term" value="F:hormone activity"/>
    <property type="evidence" value="ECO:0007669"/>
    <property type="project" value="InterPro"/>
</dbReference>
<evidence type="ECO:0000256" key="1">
    <source>
        <dbReference type="ARBA" id="ARBA00022685"/>
    </source>
</evidence>
<reference evidence="6" key="2">
    <citation type="submission" date="2023-05" db="EMBL/GenBank/DDBJ databases">
        <authorList>
            <person name="Fouks B."/>
        </authorList>
    </citation>
    <scope>NUCLEOTIDE SEQUENCE</scope>
    <source>
        <strain evidence="6">Stay&amp;Tobe</strain>
        <tissue evidence="6">Testes</tissue>
    </source>
</reference>
<evidence type="ECO:0000256" key="2">
    <source>
        <dbReference type="ARBA" id="ARBA00022729"/>
    </source>
</evidence>
<evidence type="ECO:0000256" key="3">
    <source>
        <dbReference type="SAM" id="MobiDB-lite"/>
    </source>
</evidence>
<proteinExistence type="predicted"/>
<dbReference type="EMBL" id="JASPKZ010008886">
    <property type="protein sequence ID" value="KAJ9578356.1"/>
    <property type="molecule type" value="Genomic_DNA"/>
</dbReference>
<gene>
    <name evidence="6" type="ORF">L9F63_005423</name>
</gene>
<reference evidence="6" key="1">
    <citation type="journal article" date="2023" name="IScience">
        <title>Live-bearing cockroach genome reveals convergent evolutionary mechanisms linked to viviparity in insects and beyond.</title>
        <authorList>
            <person name="Fouks B."/>
            <person name="Harrison M.C."/>
            <person name="Mikhailova A.A."/>
            <person name="Marchal E."/>
            <person name="English S."/>
            <person name="Carruthers M."/>
            <person name="Jennings E.C."/>
            <person name="Chiamaka E.L."/>
            <person name="Frigard R.A."/>
            <person name="Pippel M."/>
            <person name="Attardo G.M."/>
            <person name="Benoit J.B."/>
            <person name="Bornberg-Bauer E."/>
            <person name="Tobe S.S."/>
        </authorList>
    </citation>
    <scope>NUCLEOTIDE SEQUENCE</scope>
    <source>
        <strain evidence="6">Stay&amp;Tobe</strain>
    </source>
</reference>
<comment type="caution">
    <text evidence="6">The sequence shown here is derived from an EMBL/GenBank/DDBJ whole genome shotgun (WGS) entry which is preliminary data.</text>
</comment>
<feature type="compositionally biased region" description="Polar residues" evidence="3">
    <location>
        <begin position="48"/>
        <end position="74"/>
    </location>
</feature>
<dbReference type="SMART" id="SM00078">
    <property type="entry name" value="IlGF"/>
    <property type="match status" value="1"/>
</dbReference>